<reference evidence="2" key="1">
    <citation type="submission" date="2021-07" db="EMBL/GenBank/DDBJ databases">
        <title>Shewanella sp. YLB-07 whole genome sequence.</title>
        <authorList>
            <person name="Yu L."/>
        </authorList>
    </citation>
    <scope>NUCLEOTIDE SEQUENCE</scope>
    <source>
        <strain evidence="2">YLB-08</strain>
    </source>
</reference>
<sequence>MERKDKISDAIKRSFKSGERITTKTIITTVQGLYPEIPEGSILPSDFCDNHSNEDPFSGNYHIFNKVSRGIYIVL</sequence>
<dbReference type="InterPro" id="IPR056086">
    <property type="entry name" value="DUF7669"/>
</dbReference>
<evidence type="ECO:0000313" key="2">
    <source>
        <dbReference type="EMBL" id="QPG59667.1"/>
    </source>
</evidence>
<accession>A0ABX6VAI2</accession>
<proteinExistence type="predicted"/>
<evidence type="ECO:0000313" key="3">
    <source>
        <dbReference type="Proteomes" id="UP000316416"/>
    </source>
</evidence>
<gene>
    <name evidence="2" type="ORF">FM038_021515</name>
</gene>
<dbReference type="Proteomes" id="UP000316416">
    <property type="component" value="Chromosome"/>
</dbReference>
<organism evidence="2 3">
    <name type="scientific">Shewanella eurypsychrophilus</name>
    <dbReference type="NCBI Taxonomy" id="2593656"/>
    <lineage>
        <taxon>Bacteria</taxon>
        <taxon>Pseudomonadati</taxon>
        <taxon>Pseudomonadota</taxon>
        <taxon>Gammaproteobacteria</taxon>
        <taxon>Alteromonadales</taxon>
        <taxon>Shewanellaceae</taxon>
        <taxon>Shewanella</taxon>
    </lineage>
</organism>
<name>A0ABX6VAI2_9GAMM</name>
<protein>
    <recommendedName>
        <fullName evidence="1">DUF7669 domain-containing protein</fullName>
    </recommendedName>
</protein>
<dbReference type="EMBL" id="CP045503">
    <property type="protein sequence ID" value="QPG59667.1"/>
    <property type="molecule type" value="Genomic_DNA"/>
</dbReference>
<dbReference type="Pfam" id="PF24706">
    <property type="entry name" value="DUF7669"/>
    <property type="match status" value="1"/>
</dbReference>
<dbReference type="RefSeq" id="WP_142873902.1">
    <property type="nucleotide sequence ID" value="NZ_CP045503.2"/>
</dbReference>
<feature type="domain" description="DUF7669" evidence="1">
    <location>
        <begin position="7"/>
        <end position="72"/>
    </location>
</feature>
<keyword evidence="3" id="KW-1185">Reference proteome</keyword>
<evidence type="ECO:0000259" key="1">
    <source>
        <dbReference type="Pfam" id="PF24706"/>
    </source>
</evidence>